<dbReference type="EMBL" id="MU274901">
    <property type="protein sequence ID" value="KAI0093696.1"/>
    <property type="molecule type" value="Genomic_DNA"/>
</dbReference>
<sequence length="221" mass="24488">MASFQSLHNQAGLVSLDAARCDSSIVYRALDMMYPEPTPRATSIPLRTPRGVESNCAIPLIPLAAAQAKEDIKYRREGFEMKEARRHILSIRAERCRSLEARGSGSYTVAGFPWAKTSTPAFVFSLVSTTVNANAGWELALISQPRTLHALKTEDPGLLVRSLQQVGWTWVGPPMVPFSIGLAREPSKRQVSTGASRGRAAIRLSWCRPLRGPRDKYLRRK</sequence>
<comment type="caution">
    <text evidence="1">The sequence shown here is derived from an EMBL/GenBank/DDBJ whole genome shotgun (WGS) entry which is preliminary data.</text>
</comment>
<name>A0ACB8UHE6_9APHY</name>
<dbReference type="Proteomes" id="UP001055072">
    <property type="component" value="Unassembled WGS sequence"/>
</dbReference>
<evidence type="ECO:0000313" key="2">
    <source>
        <dbReference type="Proteomes" id="UP001055072"/>
    </source>
</evidence>
<organism evidence="1 2">
    <name type="scientific">Irpex rosettiformis</name>
    <dbReference type="NCBI Taxonomy" id="378272"/>
    <lineage>
        <taxon>Eukaryota</taxon>
        <taxon>Fungi</taxon>
        <taxon>Dikarya</taxon>
        <taxon>Basidiomycota</taxon>
        <taxon>Agaricomycotina</taxon>
        <taxon>Agaricomycetes</taxon>
        <taxon>Polyporales</taxon>
        <taxon>Irpicaceae</taxon>
        <taxon>Irpex</taxon>
    </lineage>
</organism>
<keyword evidence="2" id="KW-1185">Reference proteome</keyword>
<protein>
    <submittedName>
        <fullName evidence="1">Uncharacterized protein</fullName>
    </submittedName>
</protein>
<reference evidence="1" key="1">
    <citation type="journal article" date="2021" name="Environ. Microbiol.">
        <title>Gene family expansions and transcriptome signatures uncover fungal adaptations to wood decay.</title>
        <authorList>
            <person name="Hage H."/>
            <person name="Miyauchi S."/>
            <person name="Viragh M."/>
            <person name="Drula E."/>
            <person name="Min B."/>
            <person name="Chaduli D."/>
            <person name="Navarro D."/>
            <person name="Favel A."/>
            <person name="Norest M."/>
            <person name="Lesage-Meessen L."/>
            <person name="Balint B."/>
            <person name="Merenyi Z."/>
            <person name="de Eugenio L."/>
            <person name="Morin E."/>
            <person name="Martinez A.T."/>
            <person name="Baldrian P."/>
            <person name="Stursova M."/>
            <person name="Martinez M.J."/>
            <person name="Novotny C."/>
            <person name="Magnuson J.K."/>
            <person name="Spatafora J.W."/>
            <person name="Maurice S."/>
            <person name="Pangilinan J."/>
            <person name="Andreopoulos W."/>
            <person name="LaButti K."/>
            <person name="Hundley H."/>
            <person name="Na H."/>
            <person name="Kuo A."/>
            <person name="Barry K."/>
            <person name="Lipzen A."/>
            <person name="Henrissat B."/>
            <person name="Riley R."/>
            <person name="Ahrendt S."/>
            <person name="Nagy L.G."/>
            <person name="Grigoriev I.V."/>
            <person name="Martin F."/>
            <person name="Rosso M.N."/>
        </authorList>
    </citation>
    <scope>NUCLEOTIDE SEQUENCE</scope>
    <source>
        <strain evidence="1">CBS 384.51</strain>
    </source>
</reference>
<proteinExistence type="predicted"/>
<accession>A0ACB8UHE6</accession>
<evidence type="ECO:0000313" key="1">
    <source>
        <dbReference type="EMBL" id="KAI0093696.1"/>
    </source>
</evidence>
<gene>
    <name evidence="1" type="ORF">BDY19DRAFT_902446</name>
</gene>